<protein>
    <submittedName>
        <fullName evidence="2">Uncharacterized protein</fullName>
    </submittedName>
</protein>
<sequence>MKESDGDGKKSRSYRRSNPLPSLQPPHIARQQYEQARAPSITPPPDTPPPLAPARFPGMHHASSSSSSSSSSPDLQFSSHAPIFNAHPVAISPNSPHDSLPHLSDHYRTGAVSYEQHSPVLPPLAYAELSDVQQSSIGNPGRQHFAVAPEPDYGYPEDSQAPHLVHAPVAALHESHRTSHLQSPEDDIAVQPQFVPIAHTVDHHYESDDRLGSRYTVSRVPHPHHSSYPPTPTTGSPSPVSSHSRSSHPSEPTSPVYLSPTTNLVIQTQNLHRNHSLDSSTLSAVDESYCVYSPQGDISPEYPYHHSQPGTAPPSRYNSPPLTLAPIHDERVVRGDQSRTHSYLHQPQHHHTYMASHHYPDTQLYHPQPMMAGSNYQTPLVSLAHGSWKMEAMMRARGAVV</sequence>
<feature type="region of interest" description="Disordered" evidence="1">
    <location>
        <begin position="216"/>
        <end position="259"/>
    </location>
</feature>
<accession>A0A067QAA7</accession>
<reference evidence="3" key="1">
    <citation type="journal article" date="2014" name="Proc. Natl. Acad. Sci. U.S.A.">
        <title>Extensive sampling of basidiomycete genomes demonstrates inadequacy of the white-rot/brown-rot paradigm for wood decay fungi.</title>
        <authorList>
            <person name="Riley R."/>
            <person name="Salamov A.A."/>
            <person name="Brown D.W."/>
            <person name="Nagy L.G."/>
            <person name="Floudas D."/>
            <person name="Held B.W."/>
            <person name="Levasseur A."/>
            <person name="Lombard V."/>
            <person name="Morin E."/>
            <person name="Otillar R."/>
            <person name="Lindquist E.A."/>
            <person name="Sun H."/>
            <person name="LaButti K.M."/>
            <person name="Schmutz J."/>
            <person name="Jabbour D."/>
            <person name="Luo H."/>
            <person name="Baker S.E."/>
            <person name="Pisabarro A.G."/>
            <person name="Walton J.D."/>
            <person name="Blanchette R.A."/>
            <person name="Henrissat B."/>
            <person name="Martin F."/>
            <person name="Cullen D."/>
            <person name="Hibbett D.S."/>
            <person name="Grigoriev I.V."/>
        </authorList>
    </citation>
    <scope>NUCLEOTIDE SEQUENCE [LARGE SCALE GENOMIC DNA]</scope>
    <source>
        <strain evidence="3">MUCL 33604</strain>
    </source>
</reference>
<feature type="compositionally biased region" description="Low complexity" evidence="1">
    <location>
        <begin position="53"/>
        <end position="72"/>
    </location>
</feature>
<dbReference type="Proteomes" id="UP000027265">
    <property type="component" value="Unassembled WGS sequence"/>
</dbReference>
<dbReference type="OrthoDB" id="6365676at2759"/>
<dbReference type="AlphaFoldDB" id="A0A067QAA7"/>
<evidence type="ECO:0000256" key="1">
    <source>
        <dbReference type="SAM" id="MobiDB-lite"/>
    </source>
</evidence>
<gene>
    <name evidence="2" type="ORF">JAAARDRAFT_187305</name>
</gene>
<name>A0A067QAA7_9AGAM</name>
<feature type="region of interest" description="Disordered" evidence="1">
    <location>
        <begin position="1"/>
        <end position="80"/>
    </location>
</feature>
<proteinExistence type="predicted"/>
<feature type="compositionally biased region" description="Basic and acidic residues" evidence="1">
    <location>
        <begin position="1"/>
        <end position="10"/>
    </location>
</feature>
<feature type="region of interest" description="Disordered" evidence="1">
    <location>
        <begin position="135"/>
        <end position="160"/>
    </location>
</feature>
<dbReference type="InParanoid" id="A0A067QAA7"/>
<evidence type="ECO:0000313" key="2">
    <source>
        <dbReference type="EMBL" id="KDQ63904.1"/>
    </source>
</evidence>
<dbReference type="STRING" id="933084.A0A067QAA7"/>
<feature type="region of interest" description="Disordered" evidence="1">
    <location>
        <begin position="300"/>
        <end position="321"/>
    </location>
</feature>
<organism evidence="2 3">
    <name type="scientific">Jaapia argillacea MUCL 33604</name>
    <dbReference type="NCBI Taxonomy" id="933084"/>
    <lineage>
        <taxon>Eukaryota</taxon>
        <taxon>Fungi</taxon>
        <taxon>Dikarya</taxon>
        <taxon>Basidiomycota</taxon>
        <taxon>Agaricomycotina</taxon>
        <taxon>Agaricomycetes</taxon>
        <taxon>Agaricomycetidae</taxon>
        <taxon>Jaapiales</taxon>
        <taxon>Jaapiaceae</taxon>
        <taxon>Jaapia</taxon>
    </lineage>
</organism>
<keyword evidence="3" id="KW-1185">Reference proteome</keyword>
<feature type="compositionally biased region" description="Low complexity" evidence="1">
    <location>
        <begin position="233"/>
        <end position="255"/>
    </location>
</feature>
<feature type="compositionally biased region" description="Pro residues" evidence="1">
    <location>
        <begin position="41"/>
        <end position="52"/>
    </location>
</feature>
<evidence type="ECO:0000313" key="3">
    <source>
        <dbReference type="Proteomes" id="UP000027265"/>
    </source>
</evidence>
<dbReference type="HOGENOM" id="CLU_687086_0_0_1"/>
<dbReference type="EMBL" id="KL197709">
    <property type="protein sequence ID" value="KDQ63904.1"/>
    <property type="molecule type" value="Genomic_DNA"/>
</dbReference>